<protein>
    <submittedName>
        <fullName evidence="1">Uncharacterized protein</fullName>
    </submittedName>
</protein>
<dbReference type="InterPro" id="IPR036388">
    <property type="entry name" value="WH-like_DNA-bd_sf"/>
</dbReference>
<sequence length="397" mass="46395">MKSNYFIDTSLLKSLSIGIKEAIVLDFFYYYNNRNCKSYQINITRIAEHLNIARGHLYKILGKLVKRELIVKSCREYIVTQNYISVRRKSFKEAHSNSQTSSDIIPNYVNEYSKTKQKNIANFTDTEMYLNESKVYPNESVSILYKDTNTQNSSILNARVDIKTNAKSKIKNIFDLICFLRGEGEKNNSLKSFVIPQKFVADIIQTCDKEIKRANGINFSSLKKILSDDEYELFMNYVKQLAHTGVFIVKENKKLMIDTIKEILRQGGNLKALIEKSLRGQEIWICDNRLGVKALNNLWNMLESQFKAKEAKEQQKIIEISHKYKESIQEFIAYRNSKGRYFNGFALNKFLLELAKFEYLKIDIVSAINQSIERGYNWVFKPTHRNRFFNRKAKKVA</sequence>
<dbReference type="HOGENOM" id="CLU_668630_0_0_7"/>
<dbReference type="SUPFAM" id="SSF46785">
    <property type="entry name" value="Winged helix' DNA-binding domain"/>
    <property type="match status" value="1"/>
</dbReference>
<dbReference type="EMBL" id="AQFW01000018">
    <property type="protein sequence ID" value="EMZ37543.1"/>
    <property type="molecule type" value="Genomic_DNA"/>
</dbReference>
<dbReference type="Gene3D" id="1.10.10.10">
    <property type="entry name" value="Winged helix-like DNA-binding domain superfamily/Winged helix DNA-binding domain"/>
    <property type="match status" value="1"/>
</dbReference>
<dbReference type="InterPro" id="IPR036390">
    <property type="entry name" value="WH_DNA-bd_sf"/>
</dbReference>
<accession>N2BGB0</accession>
<proteinExistence type="predicted"/>
<name>N2BGB0_9HELI</name>
<dbReference type="Proteomes" id="UP000012527">
    <property type="component" value="Unassembled WGS sequence"/>
</dbReference>
<organism evidence="1 2">
    <name type="scientific">Helicobacter bilis WiWa</name>
    <dbReference type="NCBI Taxonomy" id="1235804"/>
    <lineage>
        <taxon>Bacteria</taxon>
        <taxon>Pseudomonadati</taxon>
        <taxon>Campylobacterota</taxon>
        <taxon>Epsilonproteobacteria</taxon>
        <taxon>Campylobacterales</taxon>
        <taxon>Helicobacteraceae</taxon>
        <taxon>Helicobacter</taxon>
    </lineage>
</organism>
<dbReference type="PATRIC" id="fig|1235804.3.peg.2319"/>
<dbReference type="RefSeq" id="WP_004088992.1">
    <property type="nucleotide sequence ID" value="NZ_KB822519.1"/>
</dbReference>
<gene>
    <name evidence="1" type="ORF">C826_02109</name>
</gene>
<dbReference type="AlphaFoldDB" id="N2BGB0"/>
<dbReference type="GeneID" id="60657551"/>
<evidence type="ECO:0000313" key="1">
    <source>
        <dbReference type="EMBL" id="EMZ37543.1"/>
    </source>
</evidence>
<comment type="caution">
    <text evidence="1">The sequence shown here is derived from an EMBL/GenBank/DDBJ whole genome shotgun (WGS) entry which is preliminary data.</text>
</comment>
<reference evidence="1 2" key="1">
    <citation type="submission" date="2013-02" db="EMBL/GenBank/DDBJ databases">
        <title>The Genome Sequence of Helicobacter bilis WiWa.</title>
        <authorList>
            <consortium name="The Broad Institute Genome Sequencing Platform"/>
            <person name="Ward D."/>
            <person name="Overstreet A.-M.C."/>
            <person name="Ramer-Tait A.E."/>
            <person name="Phillips G.J."/>
            <person name="Wannemuehler M.J."/>
            <person name="Walker B."/>
            <person name="Young S.K."/>
            <person name="Zeng Q."/>
            <person name="Gargeya S."/>
            <person name="Fitzgerald M."/>
            <person name="Haas B."/>
            <person name="Abouelleil A."/>
            <person name="Alvarado L."/>
            <person name="Arachchi H.M."/>
            <person name="Berlin A.M."/>
            <person name="Chapman S.B."/>
            <person name="Dewar J."/>
            <person name="Goldberg J."/>
            <person name="Griggs A."/>
            <person name="Gujja S."/>
            <person name="Hansen M."/>
            <person name="Howarth C."/>
            <person name="Imamovic A."/>
            <person name="Larimer J."/>
            <person name="McCowan C."/>
            <person name="Murphy C."/>
            <person name="Neiman D."/>
            <person name="Pearson M."/>
            <person name="Priest M."/>
            <person name="Roberts A."/>
            <person name="Saif S."/>
            <person name="Shea T."/>
            <person name="Sisk P."/>
            <person name="Sykes S."/>
            <person name="Wortman J."/>
            <person name="Nusbaum C."/>
            <person name="Birren B."/>
        </authorList>
    </citation>
    <scope>NUCLEOTIDE SEQUENCE [LARGE SCALE GENOMIC DNA]</scope>
    <source>
        <strain evidence="1 2">WiWa</strain>
    </source>
</reference>
<evidence type="ECO:0000313" key="2">
    <source>
        <dbReference type="Proteomes" id="UP000012527"/>
    </source>
</evidence>